<proteinExistence type="predicted"/>
<keyword evidence="2" id="KW-1185">Reference proteome</keyword>
<sequence>MNLNNIFLECNRRLQDLTTLEEDIKAYDCVLEPKILRAFPDDVCRRLIIHANGKNITEGEITKLQQFLSEEFEGDQVRGFESPLIETQPLKRVELQLISNCNKSSVCLSALESSNTQASHQTVRMDITLFNHQKKLKLTDPYKDVNDLPIEVLIGADFYVL</sequence>
<evidence type="ECO:0000313" key="1">
    <source>
        <dbReference type="EMBL" id="GFS95328.1"/>
    </source>
</evidence>
<dbReference type="Proteomes" id="UP000887013">
    <property type="component" value="Unassembled WGS sequence"/>
</dbReference>
<organism evidence="1 2">
    <name type="scientific">Nephila pilipes</name>
    <name type="common">Giant wood spider</name>
    <name type="synonym">Nephila maculata</name>
    <dbReference type="NCBI Taxonomy" id="299642"/>
    <lineage>
        <taxon>Eukaryota</taxon>
        <taxon>Metazoa</taxon>
        <taxon>Ecdysozoa</taxon>
        <taxon>Arthropoda</taxon>
        <taxon>Chelicerata</taxon>
        <taxon>Arachnida</taxon>
        <taxon>Araneae</taxon>
        <taxon>Araneomorphae</taxon>
        <taxon>Entelegynae</taxon>
        <taxon>Araneoidea</taxon>
        <taxon>Nephilidae</taxon>
        <taxon>Nephila</taxon>
    </lineage>
</organism>
<comment type="caution">
    <text evidence="1">The sequence shown here is derived from an EMBL/GenBank/DDBJ whole genome shotgun (WGS) entry which is preliminary data.</text>
</comment>
<dbReference type="AlphaFoldDB" id="A0A8X6N585"/>
<dbReference type="OrthoDB" id="5874425at2759"/>
<accession>A0A8X6N585</accession>
<protein>
    <submittedName>
        <fullName evidence="1">CCHC-type domain-containing protein</fullName>
    </submittedName>
</protein>
<reference evidence="1" key="1">
    <citation type="submission" date="2020-08" db="EMBL/GenBank/DDBJ databases">
        <title>Multicomponent nature underlies the extraordinary mechanical properties of spider dragline silk.</title>
        <authorList>
            <person name="Kono N."/>
            <person name="Nakamura H."/>
            <person name="Mori M."/>
            <person name="Yoshida Y."/>
            <person name="Ohtoshi R."/>
            <person name="Malay A.D."/>
            <person name="Moran D.A.P."/>
            <person name="Tomita M."/>
            <person name="Numata K."/>
            <person name="Arakawa K."/>
        </authorList>
    </citation>
    <scope>NUCLEOTIDE SEQUENCE</scope>
</reference>
<evidence type="ECO:0000313" key="2">
    <source>
        <dbReference type="Proteomes" id="UP000887013"/>
    </source>
</evidence>
<name>A0A8X6N585_NEPPI</name>
<gene>
    <name evidence="1" type="primary">AVEN_124033_1</name>
    <name evidence="1" type="ORF">NPIL_464481</name>
</gene>
<dbReference type="EMBL" id="BMAW01005663">
    <property type="protein sequence ID" value="GFS95328.1"/>
    <property type="molecule type" value="Genomic_DNA"/>
</dbReference>